<protein>
    <submittedName>
        <fullName evidence="5">HSP20-like chaperone</fullName>
    </submittedName>
</protein>
<dbReference type="AlphaFoldDB" id="A0A1Y1V583"/>
<reference evidence="5 6" key="2">
    <citation type="submission" date="2016-08" db="EMBL/GenBank/DDBJ databases">
        <title>Pervasive Adenine N6-methylation of Active Genes in Fungi.</title>
        <authorList>
            <consortium name="DOE Joint Genome Institute"/>
            <person name="Mondo S.J."/>
            <person name="Dannebaum R.O."/>
            <person name="Kuo R.C."/>
            <person name="Labutti K."/>
            <person name="Haridas S."/>
            <person name="Kuo A."/>
            <person name="Salamov A."/>
            <person name="Ahrendt S.R."/>
            <person name="Lipzen A."/>
            <person name="Sullivan W."/>
            <person name="Andreopoulos W.B."/>
            <person name="Clum A."/>
            <person name="Lindquist E."/>
            <person name="Daum C."/>
            <person name="Ramamoorthy G.K."/>
            <person name="Gryganskyi A."/>
            <person name="Culley D."/>
            <person name="Magnuson J.K."/>
            <person name="James T.Y."/>
            <person name="O'Malley M.A."/>
            <person name="Stajich J.E."/>
            <person name="Spatafora J.W."/>
            <person name="Visel A."/>
            <person name="Grigoriev I.V."/>
        </authorList>
    </citation>
    <scope>NUCLEOTIDE SEQUENCE [LARGE SCALE GENOMIC DNA]</scope>
    <source>
        <strain evidence="6">finn</strain>
    </source>
</reference>
<gene>
    <name evidence="5" type="ORF">BCR36DRAFT_585389</name>
</gene>
<comment type="caution">
    <text evidence="5">The sequence shown here is derived from an EMBL/GenBank/DDBJ whole genome shotgun (WGS) entry which is preliminary data.</text>
</comment>
<dbReference type="CDD" id="cd06464">
    <property type="entry name" value="ACD_sHsps-like"/>
    <property type="match status" value="1"/>
</dbReference>
<dbReference type="PANTHER" id="PTHR11527">
    <property type="entry name" value="HEAT-SHOCK PROTEIN 20 FAMILY MEMBER"/>
    <property type="match status" value="1"/>
</dbReference>
<evidence type="ECO:0000259" key="4">
    <source>
        <dbReference type="PROSITE" id="PS01031"/>
    </source>
</evidence>
<evidence type="ECO:0000313" key="6">
    <source>
        <dbReference type="Proteomes" id="UP000193719"/>
    </source>
</evidence>
<keyword evidence="1" id="KW-0346">Stress response</keyword>
<dbReference type="PROSITE" id="PS01031">
    <property type="entry name" value="SHSP"/>
    <property type="match status" value="1"/>
</dbReference>
<dbReference type="EMBL" id="MCFH01000036">
    <property type="protein sequence ID" value="ORX46246.1"/>
    <property type="molecule type" value="Genomic_DNA"/>
</dbReference>
<keyword evidence="6" id="KW-1185">Reference proteome</keyword>
<dbReference type="InterPro" id="IPR008978">
    <property type="entry name" value="HSP20-like_chaperone"/>
</dbReference>
<sequence length="187" mass="21854">MLNINNYPFYDIDRSIQNNSALEDNNNYEEDLNNLYNHPFFYPNTHSRYNNKKYNKKNRNNINNGQASNDKDVYKLVDFSPNVNLGEDTNNYYIEFDLPGMTKNQINIELDDNEKAIIISGVRPKMNTNGMKITTMDCQYGRFSRTFSLPEIADFNKIEAKMENGVLQIVIPKNETLRSQSRTIEIQ</sequence>
<dbReference type="Pfam" id="PF00011">
    <property type="entry name" value="HSP20"/>
    <property type="match status" value="1"/>
</dbReference>
<evidence type="ECO:0000313" key="5">
    <source>
        <dbReference type="EMBL" id="ORX46246.1"/>
    </source>
</evidence>
<dbReference type="InterPro" id="IPR002068">
    <property type="entry name" value="A-crystallin/Hsp20_dom"/>
</dbReference>
<evidence type="ECO:0000256" key="1">
    <source>
        <dbReference type="ARBA" id="ARBA00023016"/>
    </source>
</evidence>
<dbReference type="OrthoDB" id="1431247at2759"/>
<evidence type="ECO:0000256" key="2">
    <source>
        <dbReference type="PROSITE-ProRule" id="PRU00285"/>
    </source>
</evidence>
<dbReference type="Gene3D" id="2.60.40.790">
    <property type="match status" value="1"/>
</dbReference>
<feature type="domain" description="SHSP" evidence="4">
    <location>
        <begin position="74"/>
        <end position="187"/>
    </location>
</feature>
<name>A0A1Y1V583_9FUNG</name>
<dbReference type="STRING" id="1754191.A0A1Y1V583"/>
<proteinExistence type="inferred from homology"/>
<comment type="similarity">
    <text evidence="2 3">Belongs to the small heat shock protein (HSP20) family.</text>
</comment>
<dbReference type="SUPFAM" id="SSF49764">
    <property type="entry name" value="HSP20-like chaperones"/>
    <property type="match status" value="1"/>
</dbReference>
<reference evidence="5 6" key="1">
    <citation type="submission" date="2016-08" db="EMBL/GenBank/DDBJ databases">
        <title>Genomes of anaerobic fungi encode conserved fungal cellulosomes for biomass hydrolysis.</title>
        <authorList>
            <consortium name="DOE Joint Genome Institute"/>
            <person name="Haitjema C.H."/>
            <person name="Gilmore S.P."/>
            <person name="Henske J.K."/>
            <person name="Solomon K.V."/>
            <person name="De Groot R."/>
            <person name="Kuo A."/>
            <person name="Mondo S.J."/>
            <person name="Salamov A.A."/>
            <person name="Labutti K."/>
            <person name="Zhao Z."/>
            <person name="Chiniquy J."/>
            <person name="Barry K."/>
            <person name="Brewer H.M."/>
            <person name="Purvine S.O."/>
            <person name="Wright A.T."/>
            <person name="Boxma B."/>
            <person name="Van Alen T."/>
            <person name="Hackstein J.H."/>
            <person name="Baker S.E."/>
            <person name="Grigoriev I.V."/>
            <person name="O'Malley M.A."/>
        </authorList>
    </citation>
    <scope>NUCLEOTIDE SEQUENCE [LARGE SCALE GENOMIC DNA]</scope>
    <source>
        <strain evidence="6">finn</strain>
    </source>
</reference>
<evidence type="ECO:0000256" key="3">
    <source>
        <dbReference type="RuleBase" id="RU003616"/>
    </source>
</evidence>
<accession>A0A1Y1V583</accession>
<organism evidence="5 6">
    <name type="scientific">Piromyces finnis</name>
    <dbReference type="NCBI Taxonomy" id="1754191"/>
    <lineage>
        <taxon>Eukaryota</taxon>
        <taxon>Fungi</taxon>
        <taxon>Fungi incertae sedis</taxon>
        <taxon>Chytridiomycota</taxon>
        <taxon>Chytridiomycota incertae sedis</taxon>
        <taxon>Neocallimastigomycetes</taxon>
        <taxon>Neocallimastigales</taxon>
        <taxon>Neocallimastigaceae</taxon>
        <taxon>Piromyces</taxon>
    </lineage>
</organism>
<dbReference type="Proteomes" id="UP000193719">
    <property type="component" value="Unassembled WGS sequence"/>
</dbReference>
<dbReference type="InterPro" id="IPR031107">
    <property type="entry name" value="Small_HSP"/>
</dbReference>